<dbReference type="InterPro" id="IPR041577">
    <property type="entry name" value="RT_RNaseH_2"/>
</dbReference>
<feature type="domain" description="Integrase catalytic" evidence="17">
    <location>
        <begin position="950"/>
        <end position="1108"/>
    </location>
</feature>
<dbReference type="InterPro" id="IPR000477">
    <property type="entry name" value="RT_dom"/>
</dbReference>
<evidence type="ECO:0000256" key="2">
    <source>
        <dbReference type="ARBA" id="ARBA00012180"/>
    </source>
</evidence>
<dbReference type="GeneTree" id="ENSGT01100000263500"/>
<evidence type="ECO:0000256" key="3">
    <source>
        <dbReference type="ARBA" id="ARBA00022670"/>
    </source>
</evidence>
<keyword evidence="4" id="KW-0808">Transferase</keyword>
<keyword evidence="5" id="KW-0548">Nucleotidyltransferase</keyword>
<dbReference type="InterPro" id="IPR043128">
    <property type="entry name" value="Rev_trsase/Diguanyl_cyclase"/>
</dbReference>
<proteinExistence type="inferred from homology"/>
<feature type="domain" description="Reverse transcriptase" evidence="16">
    <location>
        <begin position="376"/>
        <end position="555"/>
    </location>
</feature>
<evidence type="ECO:0000256" key="7">
    <source>
        <dbReference type="ARBA" id="ARBA00022759"/>
    </source>
</evidence>
<dbReference type="GO" id="GO:0004190">
    <property type="term" value="F:aspartic-type endopeptidase activity"/>
    <property type="evidence" value="ECO:0007669"/>
    <property type="project" value="InterPro"/>
</dbReference>
<evidence type="ECO:0000256" key="12">
    <source>
        <dbReference type="ARBA" id="ARBA00022918"/>
    </source>
</evidence>
<accession>A0A3B3H9D6</accession>
<comment type="similarity">
    <text evidence="1">Belongs to the beta type-B retroviral polymerase family. HERV class-II K(HML-2) pol subfamily.</text>
</comment>
<dbReference type="CDD" id="cd09274">
    <property type="entry name" value="RNase_HI_RT_Ty3"/>
    <property type="match status" value="1"/>
</dbReference>
<dbReference type="InterPro" id="IPR041588">
    <property type="entry name" value="Integrase_H2C2"/>
</dbReference>
<dbReference type="GO" id="GO:0004523">
    <property type="term" value="F:RNA-DNA hybrid ribonuclease activity"/>
    <property type="evidence" value="ECO:0007669"/>
    <property type="project" value="UniProtKB-EC"/>
</dbReference>
<keyword evidence="13" id="KW-0511">Multifunctional enzyme</keyword>
<dbReference type="Gene3D" id="3.30.70.270">
    <property type="match status" value="2"/>
</dbReference>
<dbReference type="InterPro" id="IPR043502">
    <property type="entry name" value="DNA/RNA_pol_sf"/>
</dbReference>
<dbReference type="FunFam" id="3.10.20.370:FF:000001">
    <property type="entry name" value="Retrovirus-related Pol polyprotein from transposon 17.6-like protein"/>
    <property type="match status" value="1"/>
</dbReference>
<reference evidence="18" key="2">
    <citation type="submission" date="2025-08" db="UniProtKB">
        <authorList>
            <consortium name="Ensembl"/>
        </authorList>
    </citation>
    <scope>IDENTIFICATION</scope>
    <source>
        <strain evidence="18">Hd-rR</strain>
    </source>
</reference>
<evidence type="ECO:0000256" key="5">
    <source>
        <dbReference type="ARBA" id="ARBA00022695"/>
    </source>
</evidence>
<feature type="region of interest" description="Disordered" evidence="15">
    <location>
        <begin position="1323"/>
        <end position="1364"/>
    </location>
</feature>
<keyword evidence="19" id="KW-1185">Reference proteome</keyword>
<evidence type="ECO:0000313" key="19">
    <source>
        <dbReference type="Proteomes" id="UP000001038"/>
    </source>
</evidence>
<sequence length="1364" mass="152078">MSPTTGGDVMGSEAKKSDTLEVECLIGVCPTVDVFIGDIQVKCLLDTGSNVSTVTESFFNKHFRPSLKNCEWLSLSAANGLSIPYLGYFERDVHAFGVTIKGRGILVVKDPETNLMRQRKNTVPCILGMNVIKCFYESEGHGYETRSHSVPDAWQNAFRVCQSHQVGSTNTYVYSTVPFTCPAGVLCFVPATLQFGHSSSDAFALVEALSAEEGGLPGELLVSKALVPIDHGHVAIPVLNVGCSYVELRPQSRLCSLHCVDVLPLGTSGISFERVSPGEERVVVQEHMDVRTEQLTAGSEVGNLDLKGLTVEQTRKVRELLKKHEDVFAKSELDLGFTNLIEHEIPVLNEAPIKQRYRRIPPSQYEEVKAHITQLLQQGIISESSSPYSSPLVIVHKKDGSLRLCVDYRQLNANTRKDAFPLPRIDESLDALHGAKWFSTLDLASGYHQVGMAEKDRCKTAFCTPFGLFEFTRMPFGLCNAPGTFQRLMERLFGDQRYQSLLLYLDDIIIFSSSFEQHLERLDLVFSRLKQYNLKVRLQKCSFLKSEVAYLGHLVSAAGVATDPDKIKAVVEWKRPSCLKDLKSFLGFASFYRRFVKNFAKMAAPLHALASLLSTSKGGRPTNGFQQLWDCVCEEAFQCLKKKLTSAPVLAYADFCKPFVLEIDASHQGLRAVLSQDVDGQLRPVAFASRGLRSSERNMENYSAMKLELLGLKWAVTEKFRDYLIGSKFTILTDNNPLCHLNSAKLGAVEQRWVSELARFDFQICYRPGRQNKGADALSRQYVGQQEVHTGSVGVPNTSSTTSFPTLDVKALVRLQSGDGLISTFRRFWDRGVGPSRTERRQLCPRAVELLRQWKRIVEVDGVLYRQFWGQREGQIRQIILPAILKDEILNQMHTVAGHQGVERTFKLVRCRAYWPGMYRDVEAFCKTCERCIVSKNPHPQVVAPQGHLLAYRPLEVVAMDFTVLEPSSDRRENVLIMTDVFSKFTVAVPTRDQRAVTVVKALVKHWIQPYGVPSRIHSDQGRCFEADVVQGLCKVYGIRKSRTTPYHAQGNGQCERFNRTLHDLLRTLHPHQKRRWVEYLPELLYVYNTTEHHSTGYSPYFLMFGRAPIRPFDIWLGQDREDFEGDEHAWVVEHQERLRWAYQQAGQNLDQAAEARRAYAGHVGGDASLLPGQLVYVRNRRFPGRHKIQDVWFPVPHKVLERLGGDSPVYSVAPVDSSGPIRNVHRNELRLCGPTVQSGAVIVPPVAEVDGELDANGEADDSVIGVLVPITGSSLEVRGPSSCRGGAEASATSLDTSTPCVPVPTVLPSACGVEGGADDTQLAPIVSGPVGPRRTTRSTAGLHSNPFRLPRSVLPSDGRSVGH</sequence>
<dbReference type="EC" id="3.1.26.4" evidence="2"/>
<dbReference type="PROSITE" id="PS50878">
    <property type="entry name" value="RT_POL"/>
    <property type="match status" value="1"/>
</dbReference>
<dbReference type="GO" id="GO:0006508">
    <property type="term" value="P:proteolysis"/>
    <property type="evidence" value="ECO:0007669"/>
    <property type="project" value="UniProtKB-KW"/>
</dbReference>
<keyword evidence="6" id="KW-0540">Nuclease</keyword>
<dbReference type="PANTHER" id="PTHR37984:SF5">
    <property type="entry name" value="PROTEIN NYNRIN-LIKE"/>
    <property type="match status" value="1"/>
</dbReference>
<evidence type="ECO:0000256" key="1">
    <source>
        <dbReference type="ARBA" id="ARBA00010879"/>
    </source>
</evidence>
<evidence type="ECO:0000259" key="16">
    <source>
        <dbReference type="PROSITE" id="PS50878"/>
    </source>
</evidence>
<keyword evidence="11" id="KW-0229">DNA integration</keyword>
<evidence type="ECO:0000256" key="10">
    <source>
        <dbReference type="ARBA" id="ARBA00022884"/>
    </source>
</evidence>
<dbReference type="InParanoid" id="A0A3B3H9D6"/>
<keyword evidence="10" id="KW-0694">RNA-binding</keyword>
<organism evidence="18 19">
    <name type="scientific">Oryzias latipes</name>
    <name type="common">Japanese rice fish</name>
    <name type="synonym">Japanese killifish</name>
    <dbReference type="NCBI Taxonomy" id="8090"/>
    <lineage>
        <taxon>Eukaryota</taxon>
        <taxon>Metazoa</taxon>
        <taxon>Chordata</taxon>
        <taxon>Craniata</taxon>
        <taxon>Vertebrata</taxon>
        <taxon>Euteleostomi</taxon>
        <taxon>Actinopterygii</taxon>
        <taxon>Neopterygii</taxon>
        <taxon>Teleostei</taxon>
        <taxon>Neoteleostei</taxon>
        <taxon>Acanthomorphata</taxon>
        <taxon>Ovalentaria</taxon>
        <taxon>Atherinomorphae</taxon>
        <taxon>Beloniformes</taxon>
        <taxon>Adrianichthyidae</taxon>
        <taxon>Oryziinae</taxon>
        <taxon>Oryzias</taxon>
    </lineage>
</organism>
<dbReference type="Gene3D" id="2.40.70.10">
    <property type="entry name" value="Acid Proteases"/>
    <property type="match status" value="1"/>
</dbReference>
<keyword evidence="9" id="KW-0460">Magnesium</keyword>
<evidence type="ECO:0000256" key="8">
    <source>
        <dbReference type="ARBA" id="ARBA00022801"/>
    </source>
</evidence>
<dbReference type="PROSITE" id="PS00141">
    <property type="entry name" value="ASP_PROTEASE"/>
    <property type="match status" value="1"/>
</dbReference>
<evidence type="ECO:0000256" key="9">
    <source>
        <dbReference type="ARBA" id="ARBA00022842"/>
    </source>
</evidence>
<evidence type="ECO:0000256" key="14">
    <source>
        <dbReference type="ARBA" id="ARBA00039658"/>
    </source>
</evidence>
<dbReference type="Pfam" id="PF00078">
    <property type="entry name" value="RVT_1"/>
    <property type="match status" value="1"/>
</dbReference>
<dbReference type="PANTHER" id="PTHR37984">
    <property type="entry name" value="PROTEIN CBG26694"/>
    <property type="match status" value="1"/>
</dbReference>
<dbReference type="CDD" id="cd01647">
    <property type="entry name" value="RT_LTR"/>
    <property type="match status" value="1"/>
</dbReference>
<dbReference type="FunFam" id="3.30.70.270:FF:000020">
    <property type="entry name" value="Transposon Tf2-6 polyprotein-like Protein"/>
    <property type="match status" value="1"/>
</dbReference>
<feature type="region of interest" description="Disordered" evidence="15">
    <location>
        <begin position="1280"/>
        <end position="1299"/>
    </location>
</feature>
<dbReference type="Pfam" id="PF17919">
    <property type="entry name" value="RT_RNaseH_2"/>
    <property type="match status" value="1"/>
</dbReference>
<keyword evidence="8" id="KW-0378">Hydrolase</keyword>
<dbReference type="InterPro" id="IPR001584">
    <property type="entry name" value="Integrase_cat-core"/>
</dbReference>
<dbReference type="Pfam" id="PF00665">
    <property type="entry name" value="rve"/>
    <property type="match status" value="1"/>
</dbReference>
<dbReference type="SUPFAM" id="SSF50630">
    <property type="entry name" value="Acid proteases"/>
    <property type="match status" value="1"/>
</dbReference>
<evidence type="ECO:0000256" key="15">
    <source>
        <dbReference type="SAM" id="MobiDB-lite"/>
    </source>
</evidence>
<dbReference type="InterPro" id="IPR021109">
    <property type="entry name" value="Peptidase_aspartic_dom_sf"/>
</dbReference>
<dbReference type="Pfam" id="PF17921">
    <property type="entry name" value="Integrase_H2C2"/>
    <property type="match status" value="1"/>
</dbReference>
<evidence type="ECO:0000256" key="11">
    <source>
        <dbReference type="ARBA" id="ARBA00022908"/>
    </source>
</evidence>
<evidence type="ECO:0000256" key="6">
    <source>
        <dbReference type="ARBA" id="ARBA00022722"/>
    </source>
</evidence>
<dbReference type="FunFam" id="3.10.10.10:FF:000007">
    <property type="entry name" value="Retrovirus-related Pol polyprotein from transposon 17.6-like Protein"/>
    <property type="match status" value="1"/>
</dbReference>
<dbReference type="Proteomes" id="UP000001038">
    <property type="component" value="Chromosome 16"/>
</dbReference>
<reference evidence="18" key="3">
    <citation type="submission" date="2025-09" db="UniProtKB">
        <authorList>
            <consortium name="Ensembl"/>
        </authorList>
    </citation>
    <scope>IDENTIFICATION</scope>
    <source>
        <strain evidence="18">Hd-rR</strain>
    </source>
</reference>
<keyword evidence="7" id="KW-0255">Endonuclease</keyword>
<dbReference type="CDD" id="cd00303">
    <property type="entry name" value="retropepsin_like"/>
    <property type="match status" value="1"/>
</dbReference>
<dbReference type="Bgee" id="ENSORLG00000027277">
    <property type="expression patterns" value="Expressed in intestine and 2 other cell types or tissues"/>
</dbReference>
<dbReference type="InterPro" id="IPR012337">
    <property type="entry name" value="RNaseH-like_sf"/>
</dbReference>
<dbReference type="Gene3D" id="1.10.340.70">
    <property type="match status" value="1"/>
</dbReference>
<dbReference type="Gene3D" id="3.30.420.10">
    <property type="entry name" value="Ribonuclease H-like superfamily/Ribonuclease H"/>
    <property type="match status" value="1"/>
</dbReference>
<dbReference type="InterPro" id="IPR001969">
    <property type="entry name" value="Aspartic_peptidase_AS"/>
</dbReference>
<dbReference type="SUPFAM" id="SSF53098">
    <property type="entry name" value="Ribonuclease H-like"/>
    <property type="match status" value="1"/>
</dbReference>
<dbReference type="GO" id="GO:0015074">
    <property type="term" value="P:DNA integration"/>
    <property type="evidence" value="ECO:0007669"/>
    <property type="project" value="UniProtKB-KW"/>
</dbReference>
<evidence type="ECO:0000259" key="17">
    <source>
        <dbReference type="PROSITE" id="PS50994"/>
    </source>
</evidence>
<dbReference type="Ensembl" id="ENSORLT00000037906.1">
    <property type="protein sequence ID" value="ENSORLP00000027843.1"/>
    <property type="gene ID" value="ENSORLG00000027277.1"/>
</dbReference>
<dbReference type="InterPro" id="IPR050951">
    <property type="entry name" value="Retrovirus_Pol_polyprotein"/>
</dbReference>
<evidence type="ECO:0000313" key="18">
    <source>
        <dbReference type="Ensembl" id="ENSORLP00000027843.1"/>
    </source>
</evidence>
<dbReference type="InterPro" id="IPR036397">
    <property type="entry name" value="RNaseH_sf"/>
</dbReference>
<reference evidence="18 19" key="1">
    <citation type="journal article" date="2007" name="Nature">
        <title>The medaka draft genome and insights into vertebrate genome evolution.</title>
        <authorList>
            <person name="Kasahara M."/>
            <person name="Naruse K."/>
            <person name="Sasaki S."/>
            <person name="Nakatani Y."/>
            <person name="Qu W."/>
            <person name="Ahsan B."/>
            <person name="Yamada T."/>
            <person name="Nagayasu Y."/>
            <person name="Doi K."/>
            <person name="Kasai Y."/>
            <person name="Jindo T."/>
            <person name="Kobayashi D."/>
            <person name="Shimada A."/>
            <person name="Toyoda A."/>
            <person name="Kuroki Y."/>
            <person name="Fujiyama A."/>
            <person name="Sasaki T."/>
            <person name="Shimizu A."/>
            <person name="Asakawa S."/>
            <person name="Shimizu N."/>
            <person name="Hashimoto S."/>
            <person name="Yang J."/>
            <person name="Lee Y."/>
            <person name="Matsushima K."/>
            <person name="Sugano S."/>
            <person name="Sakaizumi M."/>
            <person name="Narita T."/>
            <person name="Ohishi K."/>
            <person name="Haga S."/>
            <person name="Ohta F."/>
            <person name="Nomoto H."/>
            <person name="Nogata K."/>
            <person name="Morishita T."/>
            <person name="Endo T."/>
            <person name="Shin-I T."/>
            <person name="Takeda H."/>
            <person name="Morishita S."/>
            <person name="Kohara Y."/>
        </authorList>
    </citation>
    <scope>NUCLEOTIDE SEQUENCE [LARGE SCALE GENOMIC DNA]</scope>
    <source>
        <strain evidence="18 19">Hd-rR</strain>
    </source>
</reference>
<keyword evidence="3" id="KW-0645">Protease</keyword>
<dbReference type="SUPFAM" id="SSF56672">
    <property type="entry name" value="DNA/RNA polymerases"/>
    <property type="match status" value="1"/>
</dbReference>
<evidence type="ECO:0000256" key="13">
    <source>
        <dbReference type="ARBA" id="ARBA00023268"/>
    </source>
</evidence>
<keyword evidence="12" id="KW-0695">RNA-directed DNA polymerase</keyword>
<dbReference type="FunFam" id="3.30.420.10:FF:000032">
    <property type="entry name" value="Retrovirus-related Pol polyprotein from transposon 297-like Protein"/>
    <property type="match status" value="1"/>
</dbReference>
<dbReference type="Gene3D" id="3.10.20.370">
    <property type="match status" value="1"/>
</dbReference>
<name>A0A3B3H9D6_ORYLA</name>
<dbReference type="FunFam" id="1.10.340.70:FF:000001">
    <property type="entry name" value="Retrovirus-related Pol polyprotein from transposon gypsy-like Protein"/>
    <property type="match status" value="1"/>
</dbReference>
<dbReference type="PROSITE" id="PS50994">
    <property type="entry name" value="INTEGRASE"/>
    <property type="match status" value="1"/>
</dbReference>
<dbReference type="Gene3D" id="3.10.10.10">
    <property type="entry name" value="HIV Type 1 Reverse Transcriptase, subunit A, domain 1"/>
    <property type="match status" value="1"/>
</dbReference>
<dbReference type="GO" id="GO:0003723">
    <property type="term" value="F:RNA binding"/>
    <property type="evidence" value="ECO:0007669"/>
    <property type="project" value="UniProtKB-KW"/>
</dbReference>
<evidence type="ECO:0000256" key="4">
    <source>
        <dbReference type="ARBA" id="ARBA00022679"/>
    </source>
</evidence>
<protein>
    <recommendedName>
        <fullName evidence="14">Gypsy retrotransposon integrase-like protein 1</fullName>
        <ecNumber evidence="2">3.1.26.4</ecNumber>
    </recommendedName>
</protein>
<dbReference type="GO" id="GO:0003964">
    <property type="term" value="F:RNA-directed DNA polymerase activity"/>
    <property type="evidence" value="ECO:0007669"/>
    <property type="project" value="UniProtKB-KW"/>
</dbReference>